<protein>
    <submittedName>
        <fullName evidence="2">Uncharacterized protein</fullName>
    </submittedName>
</protein>
<comment type="caution">
    <text evidence="2">The sequence shown here is derived from an EMBL/GenBank/DDBJ whole genome shotgun (WGS) entry which is preliminary data.</text>
</comment>
<feature type="region of interest" description="Disordered" evidence="1">
    <location>
        <begin position="16"/>
        <end position="42"/>
    </location>
</feature>
<organism evidence="2">
    <name type="scientific">gut metagenome</name>
    <dbReference type="NCBI Taxonomy" id="749906"/>
    <lineage>
        <taxon>unclassified sequences</taxon>
        <taxon>metagenomes</taxon>
        <taxon>organismal metagenomes</taxon>
    </lineage>
</organism>
<accession>J9FYK4</accession>
<dbReference type="AlphaFoldDB" id="J9FYK4"/>
<feature type="compositionally biased region" description="Polar residues" evidence="1">
    <location>
        <begin position="21"/>
        <end position="42"/>
    </location>
</feature>
<evidence type="ECO:0000256" key="1">
    <source>
        <dbReference type="SAM" id="MobiDB-lite"/>
    </source>
</evidence>
<feature type="non-terminal residue" evidence="2">
    <location>
        <position position="1"/>
    </location>
</feature>
<name>J9FYK4_9ZZZZ</name>
<evidence type="ECO:0000313" key="2">
    <source>
        <dbReference type="EMBL" id="EJW92454.1"/>
    </source>
</evidence>
<gene>
    <name evidence="2" type="ORF">EVA_19439</name>
</gene>
<reference evidence="2" key="1">
    <citation type="journal article" date="2012" name="PLoS ONE">
        <title>Gene sets for utilization of primary and secondary nutrition supplies in the distal gut of endangered iberian lynx.</title>
        <authorList>
            <person name="Alcaide M."/>
            <person name="Messina E."/>
            <person name="Richter M."/>
            <person name="Bargiela R."/>
            <person name="Peplies J."/>
            <person name="Huws S.A."/>
            <person name="Newbold C.J."/>
            <person name="Golyshin P.N."/>
            <person name="Simon M.A."/>
            <person name="Lopez G."/>
            <person name="Yakimov M.M."/>
            <person name="Ferrer M."/>
        </authorList>
    </citation>
    <scope>NUCLEOTIDE SEQUENCE</scope>
</reference>
<dbReference type="EMBL" id="AMCI01007531">
    <property type="protein sequence ID" value="EJW92454.1"/>
    <property type="molecule type" value="Genomic_DNA"/>
</dbReference>
<proteinExistence type="predicted"/>
<sequence>EYAKIPRSFGQKHNALGKLDVNNTGSNRFSVNTASGSFGSKNRMSDIVVSTN</sequence>